<sequence>MPQPLRHGGNGNAGSGDSIARKHRKVWNVQLGGTMPPFIPFTCTDAY</sequence>
<dbReference type="Proteomes" id="UP001071478">
    <property type="component" value="Unassembled WGS sequence"/>
</dbReference>
<proteinExistence type="predicted"/>
<gene>
    <name evidence="2" type="ORF">OS129_00390</name>
</gene>
<accession>A0A9Q4C5D6</accession>
<evidence type="ECO:0000313" key="3">
    <source>
        <dbReference type="Proteomes" id="UP001071478"/>
    </source>
</evidence>
<feature type="region of interest" description="Disordered" evidence="1">
    <location>
        <begin position="1"/>
        <end position="21"/>
    </location>
</feature>
<dbReference type="EMBL" id="JAPMKU010000001">
    <property type="protein sequence ID" value="MCX7467339.1"/>
    <property type="molecule type" value="Genomic_DNA"/>
</dbReference>
<comment type="caution">
    <text evidence="2">The sequence shown here is derived from an EMBL/GenBank/DDBJ whole genome shotgun (WGS) entry which is preliminary data.</text>
</comment>
<organism evidence="2 3">
    <name type="scientific">Corynebacterium pygosceleis</name>
    <dbReference type="NCBI Taxonomy" id="2800406"/>
    <lineage>
        <taxon>Bacteria</taxon>
        <taxon>Bacillati</taxon>
        <taxon>Actinomycetota</taxon>
        <taxon>Actinomycetes</taxon>
        <taxon>Mycobacteriales</taxon>
        <taxon>Corynebacteriaceae</taxon>
        <taxon>Corynebacterium</taxon>
    </lineage>
</organism>
<name>A0A9Q4C5D6_9CORY</name>
<dbReference type="RefSeq" id="WP_248085934.1">
    <property type="nucleotide sequence ID" value="NZ_JALNJA010000001.1"/>
</dbReference>
<dbReference type="AlphaFoldDB" id="A0A9Q4C5D6"/>
<protein>
    <submittedName>
        <fullName evidence="2">Uncharacterized protein</fullName>
    </submittedName>
</protein>
<evidence type="ECO:0000313" key="2">
    <source>
        <dbReference type="EMBL" id="MCX7467339.1"/>
    </source>
</evidence>
<evidence type="ECO:0000256" key="1">
    <source>
        <dbReference type="SAM" id="MobiDB-lite"/>
    </source>
</evidence>
<reference evidence="2" key="1">
    <citation type="submission" date="2022-11" db="EMBL/GenBank/DDBJ databases">
        <title>Corynebacterium sp. isolated from Penguins.</title>
        <authorList>
            <person name="Sedlar K."/>
            <person name="Svec P."/>
        </authorList>
    </citation>
    <scope>NUCLEOTIDE SEQUENCE</scope>
    <source>
        <strain evidence="2">P7374</strain>
    </source>
</reference>